<sequence length="137" mass="14436">MCRPSNEQGMWGRGRVVTHPLAPRQDCGQKPRPPAVTTCPSPQLCGAPLQSPALWAPRISVGEEPESPTWVRPAEAAAGPQWALGGHKADNEHFLQHRGPDVRVAGAKQGATALVSESLDSPHQAQTGNAARGRSSG</sequence>
<dbReference type="Proteomes" id="UP001066276">
    <property type="component" value="Chromosome 6"/>
</dbReference>
<organism evidence="2 3">
    <name type="scientific">Pleurodeles waltl</name>
    <name type="common">Iberian ribbed newt</name>
    <dbReference type="NCBI Taxonomy" id="8319"/>
    <lineage>
        <taxon>Eukaryota</taxon>
        <taxon>Metazoa</taxon>
        <taxon>Chordata</taxon>
        <taxon>Craniata</taxon>
        <taxon>Vertebrata</taxon>
        <taxon>Euteleostomi</taxon>
        <taxon>Amphibia</taxon>
        <taxon>Batrachia</taxon>
        <taxon>Caudata</taxon>
        <taxon>Salamandroidea</taxon>
        <taxon>Salamandridae</taxon>
        <taxon>Pleurodelinae</taxon>
        <taxon>Pleurodeles</taxon>
    </lineage>
</organism>
<name>A0AAV7QFQ4_PLEWA</name>
<comment type="caution">
    <text evidence="2">The sequence shown here is derived from an EMBL/GenBank/DDBJ whole genome shotgun (WGS) entry which is preliminary data.</text>
</comment>
<evidence type="ECO:0000313" key="2">
    <source>
        <dbReference type="EMBL" id="KAJ1139214.1"/>
    </source>
</evidence>
<evidence type="ECO:0000313" key="3">
    <source>
        <dbReference type="Proteomes" id="UP001066276"/>
    </source>
</evidence>
<accession>A0AAV7QFQ4</accession>
<keyword evidence="3" id="KW-1185">Reference proteome</keyword>
<protein>
    <submittedName>
        <fullName evidence="2">Uncharacterized protein</fullName>
    </submittedName>
</protein>
<dbReference type="EMBL" id="JANPWB010000010">
    <property type="protein sequence ID" value="KAJ1139214.1"/>
    <property type="molecule type" value="Genomic_DNA"/>
</dbReference>
<dbReference type="AlphaFoldDB" id="A0AAV7QFQ4"/>
<feature type="compositionally biased region" description="Polar residues" evidence="1">
    <location>
        <begin position="118"/>
        <end position="137"/>
    </location>
</feature>
<feature type="region of interest" description="Disordered" evidence="1">
    <location>
        <begin position="116"/>
        <end position="137"/>
    </location>
</feature>
<proteinExistence type="predicted"/>
<gene>
    <name evidence="2" type="ORF">NDU88_005589</name>
</gene>
<reference evidence="2" key="1">
    <citation type="journal article" date="2022" name="bioRxiv">
        <title>Sequencing and chromosome-scale assembly of the giantPleurodeles waltlgenome.</title>
        <authorList>
            <person name="Brown T."/>
            <person name="Elewa A."/>
            <person name="Iarovenko S."/>
            <person name="Subramanian E."/>
            <person name="Araus A.J."/>
            <person name="Petzold A."/>
            <person name="Susuki M."/>
            <person name="Suzuki K.-i.T."/>
            <person name="Hayashi T."/>
            <person name="Toyoda A."/>
            <person name="Oliveira C."/>
            <person name="Osipova E."/>
            <person name="Leigh N.D."/>
            <person name="Simon A."/>
            <person name="Yun M.H."/>
        </authorList>
    </citation>
    <scope>NUCLEOTIDE SEQUENCE</scope>
    <source>
        <strain evidence="2">20211129_DDA</strain>
        <tissue evidence="2">Liver</tissue>
    </source>
</reference>
<evidence type="ECO:0000256" key="1">
    <source>
        <dbReference type="SAM" id="MobiDB-lite"/>
    </source>
</evidence>